<feature type="binding site" evidence="7">
    <location>
        <position position="168"/>
    </location>
    <ligand>
        <name>urate</name>
        <dbReference type="ChEBI" id="CHEBI:17775"/>
    </ligand>
</feature>
<dbReference type="GO" id="GO:0019628">
    <property type="term" value="P:urate catabolic process"/>
    <property type="evidence" value="ECO:0007669"/>
    <property type="project" value="UniProtKB-UniPathway"/>
</dbReference>
<keyword evidence="5" id="KW-0576">Peroxisome</keyword>
<feature type="active site" description="Charge relay system" evidence="6">
    <location>
        <position position="57"/>
    </location>
</feature>
<proteinExistence type="inferred from homology"/>
<keyword evidence="10" id="KW-1185">Reference proteome</keyword>
<dbReference type="PIRSF" id="PIRSF000241">
    <property type="entry name" value="Urate_oxidase"/>
    <property type="match status" value="1"/>
</dbReference>
<reference evidence="9 10" key="1">
    <citation type="submission" date="2019-01" db="EMBL/GenBank/DDBJ databases">
        <title>Nuclear Genome Assembly of the Microalgal Biofuel strain Nannochloropsis salina CCMP1776.</title>
        <authorList>
            <person name="Hovde B."/>
        </authorList>
    </citation>
    <scope>NUCLEOTIDE SEQUENCE [LARGE SCALE GENOMIC DNA]</scope>
    <source>
        <strain evidence="9 10">CCMP1776</strain>
    </source>
</reference>
<feature type="binding site" evidence="7">
    <location>
        <position position="263"/>
    </location>
    <ligand>
        <name>5-hydroxyisourate</name>
        <dbReference type="ChEBI" id="CHEBI:18072"/>
    </ligand>
</feature>
<feature type="binding site" evidence="7">
    <location>
        <position position="57"/>
    </location>
    <ligand>
        <name>5-hydroxyisourate</name>
        <dbReference type="ChEBI" id="CHEBI:18072"/>
    </ligand>
</feature>
<feature type="binding site" evidence="7">
    <location>
        <position position="236"/>
    </location>
    <ligand>
        <name>urate</name>
        <dbReference type="ChEBI" id="CHEBI:17775"/>
    </ligand>
</feature>
<keyword evidence="3 5" id="KW-0659">Purine metabolism</keyword>
<feature type="binding site" evidence="7">
    <location>
        <position position="185"/>
    </location>
    <ligand>
        <name>urate</name>
        <dbReference type="ChEBI" id="CHEBI:17775"/>
    </ligand>
</feature>
<evidence type="ECO:0000256" key="2">
    <source>
        <dbReference type="ARBA" id="ARBA00009760"/>
    </source>
</evidence>
<feature type="binding site" evidence="7">
    <location>
        <position position="57"/>
    </location>
    <ligand>
        <name>O2</name>
        <dbReference type="ChEBI" id="CHEBI:15379"/>
    </ligand>
</feature>
<protein>
    <recommendedName>
        <fullName evidence="5 8">Uricase</fullName>
        <ecNumber evidence="5 8">1.7.3.3</ecNumber>
    </recommendedName>
    <alternativeName>
        <fullName evidence="5">Urate oxidase</fullName>
    </alternativeName>
</protein>
<dbReference type="Proteomes" id="UP000355283">
    <property type="component" value="Unassembled WGS sequence"/>
</dbReference>
<sequence>MSGFLGTNCHGKGGVRLLKLHRQGDRHDFIQLTAQILLTGGVDEAFTKADNRNIVATDTVKNTVYILARRHQFASIEEFGIIIAKHFLAQYPAIVTKVDVQLVKDLWTRVVNKDSHGRIAQHNHAFIKVGPQTTHTHIVAEKVGGSVVVSVRSGIRSLILLKTTQSGFENFHRDEFRALGDTNDRLVGTSVDGEWSFSAATIASRPDYESLNKTVLDTLIDEFAGPADKGVYSVSVQQTLYDMGTGLLAKVPGVDKIELYMPNIHNIPVDLSKFRIENKDHSGKPDIFLPMDDPHGLAIDQRIGAISWIL</sequence>
<dbReference type="EMBL" id="SDOX01000005">
    <property type="protein sequence ID" value="TFJ87693.1"/>
    <property type="molecule type" value="Genomic_DNA"/>
</dbReference>
<dbReference type="UniPathway" id="UPA00394">
    <property type="reaction ID" value="UER00650"/>
</dbReference>
<dbReference type="InterPro" id="IPR002042">
    <property type="entry name" value="Uricase"/>
</dbReference>
<evidence type="ECO:0000256" key="8">
    <source>
        <dbReference type="RuleBase" id="RU004455"/>
    </source>
</evidence>
<feature type="binding site" evidence="7">
    <location>
        <position position="236"/>
    </location>
    <ligand>
        <name>5-hydroxyisourate</name>
        <dbReference type="ChEBI" id="CHEBI:18072"/>
    </ligand>
</feature>
<dbReference type="Gene3D" id="3.10.270.10">
    <property type="entry name" value="Urate Oxidase"/>
    <property type="match status" value="1"/>
</dbReference>
<gene>
    <name evidence="9" type="ORF">NSK_001043</name>
</gene>
<evidence type="ECO:0000256" key="5">
    <source>
        <dbReference type="PIRNR" id="PIRNR000241"/>
    </source>
</evidence>
<comment type="similarity">
    <text evidence="2 5 8">Belongs to the uricase family.</text>
</comment>
<feature type="binding site" evidence="7">
    <location>
        <position position="168"/>
    </location>
    <ligand>
        <name>5-hydroxyisourate</name>
        <dbReference type="ChEBI" id="CHEBI:18072"/>
    </ligand>
</feature>
<dbReference type="InterPro" id="IPR019842">
    <property type="entry name" value="Uricase_CS"/>
</dbReference>
<evidence type="ECO:0000313" key="10">
    <source>
        <dbReference type="Proteomes" id="UP000355283"/>
    </source>
</evidence>
<organism evidence="9 10">
    <name type="scientific">Nannochloropsis salina CCMP1776</name>
    <dbReference type="NCBI Taxonomy" id="1027361"/>
    <lineage>
        <taxon>Eukaryota</taxon>
        <taxon>Sar</taxon>
        <taxon>Stramenopiles</taxon>
        <taxon>Ochrophyta</taxon>
        <taxon>Eustigmatophyceae</taxon>
        <taxon>Eustigmatales</taxon>
        <taxon>Monodopsidaceae</taxon>
        <taxon>Microchloropsis</taxon>
        <taxon>Microchloropsis salina</taxon>
    </lineage>
</organism>
<dbReference type="AlphaFoldDB" id="A0A4D9DC81"/>
<dbReference type="Pfam" id="PF01014">
    <property type="entry name" value="Uricase"/>
    <property type="match status" value="2"/>
</dbReference>
<dbReference type="PROSITE" id="PS00366">
    <property type="entry name" value="URICASE"/>
    <property type="match status" value="1"/>
</dbReference>
<dbReference type="OrthoDB" id="9992118at2759"/>
<dbReference type="PRINTS" id="PR00093">
    <property type="entry name" value="URICASE"/>
</dbReference>
<feature type="active site" description="Charge relay system" evidence="6">
    <location>
        <position position="265"/>
    </location>
</feature>
<dbReference type="EC" id="1.7.3.3" evidence="5 8"/>
<comment type="subcellular location">
    <subcellularLocation>
        <location evidence="5">Peroxisome</location>
    </subcellularLocation>
</comment>
<dbReference type="GO" id="GO:0004846">
    <property type="term" value="F:urate oxidase activity"/>
    <property type="evidence" value="ECO:0007669"/>
    <property type="project" value="UniProtKB-EC"/>
</dbReference>
<dbReference type="NCBIfam" id="TIGR03383">
    <property type="entry name" value="urate_oxi"/>
    <property type="match status" value="1"/>
</dbReference>
<name>A0A4D9DC81_9STRA</name>
<comment type="function">
    <text evidence="5 8">Catalyzes the oxidation of uric acid to 5-hydroxyisourate, which is further processed to form (S)-allantoin.</text>
</comment>
<comment type="caution">
    <text evidence="9">The sequence shown here is derived from an EMBL/GenBank/DDBJ whole genome shotgun (WGS) entry which is preliminary data.</text>
</comment>
<accession>A0A4D9DC81</accession>
<feature type="binding site" evidence="7">
    <location>
        <position position="237"/>
    </location>
    <ligand>
        <name>5-hydroxyisourate</name>
        <dbReference type="ChEBI" id="CHEBI:18072"/>
    </ligand>
</feature>
<evidence type="ECO:0000256" key="7">
    <source>
        <dbReference type="PIRSR" id="PIRSR000241-2"/>
    </source>
</evidence>
<evidence type="ECO:0000256" key="6">
    <source>
        <dbReference type="PIRSR" id="PIRSR000241-1"/>
    </source>
</evidence>
<dbReference type="GO" id="GO:0005777">
    <property type="term" value="C:peroxisome"/>
    <property type="evidence" value="ECO:0007669"/>
    <property type="project" value="UniProtKB-SubCell"/>
</dbReference>
<keyword evidence="4 5" id="KW-0560">Oxidoreductase</keyword>
<feature type="active site" description="Charge relay system" evidence="6">
    <location>
        <position position="12"/>
    </location>
</feature>
<evidence type="ECO:0000313" key="9">
    <source>
        <dbReference type="EMBL" id="TFJ87693.1"/>
    </source>
</evidence>
<feature type="binding site" evidence="7">
    <location>
        <position position="263"/>
    </location>
    <ligand>
        <name>O2</name>
        <dbReference type="ChEBI" id="CHEBI:15379"/>
    </ligand>
</feature>
<evidence type="ECO:0000256" key="1">
    <source>
        <dbReference type="ARBA" id="ARBA00004831"/>
    </source>
</evidence>
<dbReference type="PANTHER" id="PTHR42874">
    <property type="entry name" value="URICASE"/>
    <property type="match status" value="1"/>
</dbReference>
<feature type="binding site" evidence="7">
    <location>
        <position position="57"/>
    </location>
    <ligand>
        <name>urate</name>
        <dbReference type="ChEBI" id="CHEBI:17775"/>
    </ligand>
</feature>
<feature type="binding site" evidence="7">
    <location>
        <position position="185"/>
    </location>
    <ligand>
        <name>5-hydroxyisourate</name>
        <dbReference type="ChEBI" id="CHEBI:18072"/>
    </ligand>
</feature>
<dbReference type="PANTHER" id="PTHR42874:SF1">
    <property type="entry name" value="URICASE"/>
    <property type="match status" value="1"/>
</dbReference>
<comment type="pathway">
    <text evidence="1 5">Purine metabolism; urate degradation; (S)-allantoin from urate: step 1/3.</text>
</comment>
<feature type="binding site" evidence="7">
    <location>
        <position position="58"/>
    </location>
    <ligand>
        <name>urate</name>
        <dbReference type="ChEBI" id="CHEBI:17775"/>
    </ligand>
</feature>
<evidence type="ECO:0000256" key="4">
    <source>
        <dbReference type="ARBA" id="ARBA00023002"/>
    </source>
</evidence>
<feature type="binding site" evidence="7">
    <location>
        <position position="263"/>
    </location>
    <ligand>
        <name>urate</name>
        <dbReference type="ChEBI" id="CHEBI:17775"/>
    </ligand>
</feature>
<comment type="catalytic activity">
    <reaction evidence="5 8">
        <text>urate + O2 + H2O = 5-hydroxyisourate + H2O2</text>
        <dbReference type="Rhea" id="RHEA:21368"/>
        <dbReference type="ChEBI" id="CHEBI:15377"/>
        <dbReference type="ChEBI" id="CHEBI:15379"/>
        <dbReference type="ChEBI" id="CHEBI:16240"/>
        <dbReference type="ChEBI" id="CHEBI:17775"/>
        <dbReference type="ChEBI" id="CHEBI:18072"/>
        <dbReference type="EC" id="1.7.3.3"/>
    </reaction>
</comment>
<dbReference type="GO" id="GO:0006145">
    <property type="term" value="P:purine nucleobase catabolic process"/>
    <property type="evidence" value="ECO:0007669"/>
    <property type="project" value="TreeGrafter"/>
</dbReference>
<dbReference type="SUPFAM" id="SSF55620">
    <property type="entry name" value="Tetrahydrobiopterin biosynthesis enzymes-like"/>
    <property type="match status" value="2"/>
</dbReference>
<feature type="binding site" evidence="7">
    <location>
        <position position="237"/>
    </location>
    <ligand>
        <name>urate</name>
        <dbReference type="ChEBI" id="CHEBI:17775"/>
    </ligand>
</feature>
<evidence type="ECO:0000256" key="3">
    <source>
        <dbReference type="ARBA" id="ARBA00022631"/>
    </source>
</evidence>